<evidence type="ECO:0000256" key="8">
    <source>
        <dbReference type="ARBA" id="ARBA00022840"/>
    </source>
</evidence>
<evidence type="ECO:0000256" key="9">
    <source>
        <dbReference type="ARBA" id="ARBA00047974"/>
    </source>
</evidence>
<dbReference type="Gene3D" id="3.40.50.10440">
    <property type="entry name" value="Dihydroxyacetone kinase, domain 1"/>
    <property type="match status" value="1"/>
</dbReference>
<dbReference type="SUPFAM" id="SSF82549">
    <property type="entry name" value="DAK1/DegV-like"/>
    <property type="match status" value="1"/>
</dbReference>
<dbReference type="PROSITE" id="PS51481">
    <property type="entry name" value="DHAK"/>
    <property type="match status" value="1"/>
</dbReference>
<dbReference type="PANTHER" id="PTHR28629:SF14">
    <property type="entry name" value="DIHYDROXYACETONE KINASE 1"/>
    <property type="match status" value="1"/>
</dbReference>
<feature type="domain" description="DhaL" evidence="14">
    <location>
        <begin position="396"/>
        <end position="596"/>
    </location>
</feature>
<evidence type="ECO:0000259" key="14">
    <source>
        <dbReference type="PROSITE" id="PS51480"/>
    </source>
</evidence>
<feature type="binding site" evidence="12">
    <location>
        <position position="112"/>
    </location>
    <ligand>
        <name>substrate</name>
    </ligand>
</feature>
<reference evidence="16 17" key="1">
    <citation type="submission" date="2014-04" db="EMBL/GenBank/DDBJ databases">
        <authorList>
            <consortium name="DOE Joint Genome Institute"/>
            <person name="Kuo A."/>
            <person name="Zuccaro A."/>
            <person name="Kohler A."/>
            <person name="Nagy L.G."/>
            <person name="Floudas D."/>
            <person name="Copeland A."/>
            <person name="Barry K.W."/>
            <person name="Cichocki N."/>
            <person name="Veneault-Fourrey C."/>
            <person name="LaButti K."/>
            <person name="Lindquist E.A."/>
            <person name="Lipzen A."/>
            <person name="Lundell T."/>
            <person name="Morin E."/>
            <person name="Murat C."/>
            <person name="Sun H."/>
            <person name="Tunlid A."/>
            <person name="Henrissat B."/>
            <person name="Grigoriev I.V."/>
            <person name="Hibbett D.S."/>
            <person name="Martin F."/>
            <person name="Nordberg H.P."/>
            <person name="Cantor M.N."/>
            <person name="Hua S.X."/>
        </authorList>
    </citation>
    <scope>NUCLEOTIDE SEQUENCE [LARGE SCALE GENOMIC DNA]</scope>
    <source>
        <strain evidence="16 17">MAFF 305830</strain>
    </source>
</reference>
<dbReference type="FunFam" id="3.40.50.10440:FF:000001">
    <property type="entry name" value="Dihydroxyacetone kinase, DhaK subunit"/>
    <property type="match status" value="1"/>
</dbReference>
<evidence type="ECO:0000256" key="13">
    <source>
        <dbReference type="SAM" id="MobiDB-lite"/>
    </source>
</evidence>
<evidence type="ECO:0000256" key="10">
    <source>
        <dbReference type="ARBA" id="ARBA00048898"/>
    </source>
</evidence>
<accession>A0A0C3B7K6</accession>
<dbReference type="STRING" id="933852.A0A0C3B7K6"/>
<dbReference type="AlphaFoldDB" id="A0A0C3B7K6"/>
<dbReference type="GO" id="GO:0004371">
    <property type="term" value="F:glycerone kinase activity"/>
    <property type="evidence" value="ECO:0007669"/>
    <property type="project" value="UniProtKB-EC"/>
</dbReference>
<evidence type="ECO:0000256" key="5">
    <source>
        <dbReference type="ARBA" id="ARBA00022741"/>
    </source>
</evidence>
<feature type="region of interest" description="Disordered" evidence="13">
    <location>
        <begin position="364"/>
        <end position="387"/>
    </location>
</feature>
<evidence type="ECO:0000256" key="3">
    <source>
        <dbReference type="ARBA" id="ARBA00008757"/>
    </source>
</evidence>
<dbReference type="PANTHER" id="PTHR28629">
    <property type="entry name" value="TRIOKINASE/FMN CYCLASE"/>
    <property type="match status" value="1"/>
</dbReference>
<dbReference type="SUPFAM" id="SSF101473">
    <property type="entry name" value="DhaL-like"/>
    <property type="match status" value="1"/>
</dbReference>
<dbReference type="SMART" id="SM01120">
    <property type="entry name" value="Dak2"/>
    <property type="match status" value="1"/>
</dbReference>
<dbReference type="InterPro" id="IPR004007">
    <property type="entry name" value="DhaL_dom"/>
</dbReference>
<dbReference type="GO" id="GO:0050354">
    <property type="term" value="F:triokinase activity"/>
    <property type="evidence" value="ECO:0007669"/>
    <property type="project" value="UniProtKB-EC"/>
</dbReference>
<dbReference type="UniPathway" id="UPA00617">
    <property type="reaction ID" value="UER00669"/>
</dbReference>
<dbReference type="GO" id="GO:0005524">
    <property type="term" value="F:ATP binding"/>
    <property type="evidence" value="ECO:0007669"/>
    <property type="project" value="UniProtKB-KW"/>
</dbReference>
<evidence type="ECO:0000256" key="6">
    <source>
        <dbReference type="ARBA" id="ARBA00022777"/>
    </source>
</evidence>
<protein>
    <recommendedName>
        <fullName evidence="18">Dihydroxyacetone kinase</fullName>
    </recommendedName>
</protein>
<comment type="similarity">
    <text evidence="3">Belongs to the dihydroxyacetone kinase (DAK) family.</text>
</comment>
<dbReference type="HOGENOM" id="CLU_017054_6_0_1"/>
<feature type="binding site" evidence="12">
    <location>
        <position position="107"/>
    </location>
    <ligand>
        <name>substrate</name>
    </ligand>
</feature>
<evidence type="ECO:0000256" key="2">
    <source>
        <dbReference type="ARBA" id="ARBA00004778"/>
    </source>
</evidence>
<dbReference type="PROSITE" id="PS51480">
    <property type="entry name" value="DHAL"/>
    <property type="match status" value="1"/>
</dbReference>
<name>A0A0C3B7K6_SERVB</name>
<organism evidence="16 17">
    <name type="scientific">Serendipita vermifera MAFF 305830</name>
    <dbReference type="NCBI Taxonomy" id="933852"/>
    <lineage>
        <taxon>Eukaryota</taxon>
        <taxon>Fungi</taxon>
        <taxon>Dikarya</taxon>
        <taxon>Basidiomycota</taxon>
        <taxon>Agaricomycotina</taxon>
        <taxon>Agaricomycetes</taxon>
        <taxon>Sebacinales</taxon>
        <taxon>Serendipitaceae</taxon>
        <taxon>Serendipita</taxon>
    </lineage>
</organism>
<evidence type="ECO:0000256" key="1">
    <source>
        <dbReference type="ARBA" id="ARBA00003264"/>
    </source>
</evidence>
<feature type="active site" description="Tele-hemiaminal-histidine intermediate" evidence="11">
    <location>
        <position position="225"/>
    </location>
</feature>
<dbReference type="FunFam" id="3.30.1180.20:FF:000001">
    <property type="entry name" value="Dihydroxyacetone kinase 1"/>
    <property type="match status" value="1"/>
</dbReference>
<keyword evidence="8" id="KW-0067">ATP-binding</keyword>
<evidence type="ECO:0000259" key="15">
    <source>
        <dbReference type="PROSITE" id="PS51481"/>
    </source>
</evidence>
<gene>
    <name evidence="16" type="ORF">M408DRAFT_187072</name>
</gene>
<comment type="catalytic activity">
    <reaction evidence="9">
        <text>D-glyceraldehyde + ATP = D-glyceraldehyde 3-phosphate + ADP + H(+)</text>
        <dbReference type="Rhea" id="RHEA:13941"/>
        <dbReference type="ChEBI" id="CHEBI:15378"/>
        <dbReference type="ChEBI" id="CHEBI:17378"/>
        <dbReference type="ChEBI" id="CHEBI:30616"/>
        <dbReference type="ChEBI" id="CHEBI:59776"/>
        <dbReference type="ChEBI" id="CHEBI:456216"/>
        <dbReference type="EC" id="2.7.1.28"/>
    </reaction>
</comment>
<keyword evidence="6" id="KW-0418">Kinase</keyword>
<dbReference type="FunFam" id="1.25.40.340:FF:000001">
    <property type="entry name" value="Dihydroxyacetone kinase 1"/>
    <property type="match status" value="1"/>
</dbReference>
<comment type="function">
    <text evidence="1">Catalyzes both the phosphorylation of dihydroxyacetone and of glyceraldehyde.</text>
</comment>
<evidence type="ECO:0008006" key="18">
    <source>
        <dbReference type="Google" id="ProtNLM"/>
    </source>
</evidence>
<dbReference type="OrthoDB" id="1724672at2759"/>
<dbReference type="Proteomes" id="UP000054097">
    <property type="component" value="Unassembled WGS sequence"/>
</dbReference>
<dbReference type="NCBIfam" id="TIGR02361">
    <property type="entry name" value="dak_ATP"/>
    <property type="match status" value="1"/>
</dbReference>
<comment type="pathway">
    <text evidence="2">Polyol metabolism; glycerol fermentation; glycerone phosphate from glycerol (oxidative route): step 2/2.</text>
</comment>
<feature type="domain" description="DhaK" evidence="15">
    <location>
        <begin position="11"/>
        <end position="355"/>
    </location>
</feature>
<dbReference type="Pfam" id="PF02733">
    <property type="entry name" value="Dak1"/>
    <property type="match status" value="1"/>
</dbReference>
<dbReference type="Gene3D" id="3.30.1180.20">
    <property type="entry name" value="Dihydroxyacetone kinase, domain 2"/>
    <property type="match status" value="1"/>
</dbReference>
<dbReference type="InterPro" id="IPR004006">
    <property type="entry name" value="DhaK_dom"/>
</dbReference>
<keyword evidence="7" id="KW-0319">Glycerol metabolism</keyword>
<dbReference type="InterPro" id="IPR036117">
    <property type="entry name" value="DhaL_dom_sf"/>
</dbReference>
<dbReference type="Gene3D" id="1.25.40.340">
    <property type="match status" value="1"/>
</dbReference>
<dbReference type="GO" id="GO:0005829">
    <property type="term" value="C:cytosol"/>
    <property type="evidence" value="ECO:0007669"/>
    <property type="project" value="TreeGrafter"/>
</dbReference>
<proteinExistence type="inferred from homology"/>
<dbReference type="InterPro" id="IPR012734">
    <property type="entry name" value="DhaK_ATP"/>
</dbReference>
<dbReference type="Pfam" id="PF02734">
    <property type="entry name" value="Dak2"/>
    <property type="match status" value="1"/>
</dbReference>
<keyword evidence="4" id="KW-0808">Transferase</keyword>
<dbReference type="EMBL" id="KN824279">
    <property type="protein sequence ID" value="KIM32820.1"/>
    <property type="molecule type" value="Genomic_DNA"/>
</dbReference>
<feature type="binding site" evidence="12">
    <location>
        <begin position="56"/>
        <end position="59"/>
    </location>
    <ligand>
        <name>substrate</name>
    </ligand>
</feature>
<reference evidence="17" key="2">
    <citation type="submission" date="2015-01" db="EMBL/GenBank/DDBJ databases">
        <title>Evolutionary Origins and Diversification of the Mycorrhizal Mutualists.</title>
        <authorList>
            <consortium name="DOE Joint Genome Institute"/>
            <consortium name="Mycorrhizal Genomics Consortium"/>
            <person name="Kohler A."/>
            <person name="Kuo A."/>
            <person name="Nagy L.G."/>
            <person name="Floudas D."/>
            <person name="Copeland A."/>
            <person name="Barry K.W."/>
            <person name="Cichocki N."/>
            <person name="Veneault-Fourrey C."/>
            <person name="LaButti K."/>
            <person name="Lindquist E.A."/>
            <person name="Lipzen A."/>
            <person name="Lundell T."/>
            <person name="Morin E."/>
            <person name="Murat C."/>
            <person name="Riley R."/>
            <person name="Ohm R."/>
            <person name="Sun H."/>
            <person name="Tunlid A."/>
            <person name="Henrissat B."/>
            <person name="Grigoriev I.V."/>
            <person name="Hibbett D.S."/>
            <person name="Martin F."/>
        </authorList>
    </citation>
    <scope>NUCLEOTIDE SEQUENCE [LARGE SCALE GENOMIC DNA]</scope>
    <source>
        <strain evidence="17">MAFF 305830</strain>
    </source>
</reference>
<dbReference type="GO" id="GO:0019588">
    <property type="term" value="P:anaerobic glycerol catabolic process"/>
    <property type="evidence" value="ECO:0007669"/>
    <property type="project" value="UniProtKB-UniPathway"/>
</dbReference>
<evidence type="ECO:0000313" key="17">
    <source>
        <dbReference type="Proteomes" id="UP000054097"/>
    </source>
</evidence>
<comment type="catalytic activity">
    <reaction evidence="10">
        <text>dihydroxyacetone + ATP = dihydroxyacetone phosphate + ADP + H(+)</text>
        <dbReference type="Rhea" id="RHEA:15773"/>
        <dbReference type="ChEBI" id="CHEBI:15378"/>
        <dbReference type="ChEBI" id="CHEBI:16016"/>
        <dbReference type="ChEBI" id="CHEBI:30616"/>
        <dbReference type="ChEBI" id="CHEBI:57642"/>
        <dbReference type="ChEBI" id="CHEBI:456216"/>
        <dbReference type="EC" id="2.7.1.29"/>
    </reaction>
</comment>
<evidence type="ECO:0000256" key="7">
    <source>
        <dbReference type="ARBA" id="ARBA00022798"/>
    </source>
</evidence>
<evidence type="ECO:0000313" key="16">
    <source>
        <dbReference type="EMBL" id="KIM32820.1"/>
    </source>
</evidence>
<evidence type="ECO:0000256" key="4">
    <source>
        <dbReference type="ARBA" id="ARBA00022679"/>
    </source>
</evidence>
<evidence type="ECO:0000256" key="12">
    <source>
        <dbReference type="PIRSR" id="PIRSR612734-2"/>
    </source>
</evidence>
<sequence>MSVTGKHFVNDPATLVQDSLRALELLNPDVKVNVKHKVVYRSKQPENQVALISGGGSGHEPAHSGFVGDGMLTAAVCGNIFASPNPGQVQRALELVDNPQGTVIIVKNYTGDILNFGLAKERYSASHPDRAPLIRFVVVADDVAVGRTQGAIVGRRGLAGTVLVYKIASSLARQGGSLDQVEGLAKCITDRVGTVGIGLGHCHVPGTKEESTLKADEYEIGMGIHNEPGHKRSSPIPKLDKIVEDMVDMLTNTNDPERSFLRFHHDKKDHVVLMVNNLGGTGELEMGAISAAAILELQRRGFTVDRVLVGTFMTSLNMPGVSLTLLMLPRPTEESPYTSDEILTFLDDKSNILAWKMAVKLTPPHKKEADDEDDPKGAGEASETTANRRVTISDPQLFVRCVQAACEALKVAEPDITRMDSVGGDGDCGITLRNGADGVLKMISDGRITGANLIKDVGAIAEAVGDRMDGTSGALYSIFFSALAQALYDIAGDNGVEGDRKVGADALSFALDRLYTYTRARPPSRTLIDPLDAFVGVLKGGGSWGEASAIAKEAAERTKNLPAKADRAAYVEQTNLVDVCDPGAWGVKTILEAACSTLQA</sequence>
<evidence type="ECO:0000256" key="11">
    <source>
        <dbReference type="PIRSR" id="PIRSR612734-1"/>
    </source>
</evidence>
<dbReference type="InterPro" id="IPR050861">
    <property type="entry name" value="Dihydroxyacetone_Kinase"/>
</dbReference>
<keyword evidence="17" id="KW-1185">Reference proteome</keyword>
<keyword evidence="5" id="KW-0547">Nucleotide-binding</keyword>